<protein>
    <submittedName>
        <fullName evidence="2">Uncharacterized protein</fullName>
    </submittedName>
</protein>
<name>A0A261Y328_9FUNG</name>
<feature type="transmembrane region" description="Helical" evidence="1">
    <location>
        <begin position="293"/>
        <end position="313"/>
    </location>
</feature>
<accession>A0A261Y328</accession>
<evidence type="ECO:0000313" key="2">
    <source>
        <dbReference type="EMBL" id="OZJ04894.1"/>
    </source>
</evidence>
<evidence type="ECO:0000313" key="3">
    <source>
        <dbReference type="Proteomes" id="UP000242875"/>
    </source>
</evidence>
<dbReference type="EMBL" id="MVBO01000027">
    <property type="protein sequence ID" value="OZJ04894.1"/>
    <property type="molecule type" value="Genomic_DNA"/>
</dbReference>
<feature type="transmembrane region" description="Helical" evidence="1">
    <location>
        <begin position="46"/>
        <end position="72"/>
    </location>
</feature>
<dbReference type="Proteomes" id="UP000242875">
    <property type="component" value="Unassembled WGS sequence"/>
</dbReference>
<gene>
    <name evidence="2" type="ORF">BZG36_02514</name>
</gene>
<sequence>MGIVTAAVYGETFSMPTSISYNYPYDPFATPTTIQSSPSVPNTSGITALLALEIVYSVLVVLASCAGLYGVLKEKGKWVYWFAMSFYAAAVLGLIFGITTVALIVSLENQLCNGLPFCPIPAPVGNIVSMIFAFLFNLKTGVIGIAIVTAVVHAFQAWERRQQTTIYRRLEAEHDLAGLCTLYNMIGYYALWALLNNLIDLYGILTSKARLVRWYKMWALSAFLTNQAVHLASITVLRSQWKVLTSLKTELEDPPGIDYVAIMMDFPLSRDELSASHQVKKERAPPKVNKMPFFAYCCCCIPLKAGVVLLALYHIVTRIHLAILHGKALVVCLRIFATFGGWCTLATGPLVYCVIWILEAVMALYGAFTVNVNSNDESRILNACVKERKMGMFVQRVLLDYYATPVCDVMGGCNLFSRKYPFILLESVISVYTGLCAHSLGRKFNATTATTQPPKSKANPEDGEFK</sequence>
<keyword evidence="1" id="KW-1133">Transmembrane helix</keyword>
<feature type="transmembrane region" description="Helical" evidence="1">
    <location>
        <begin position="127"/>
        <end position="155"/>
    </location>
</feature>
<feature type="transmembrane region" description="Helical" evidence="1">
    <location>
        <begin position="215"/>
        <end position="237"/>
    </location>
</feature>
<feature type="transmembrane region" description="Helical" evidence="1">
    <location>
        <begin position="176"/>
        <end position="195"/>
    </location>
</feature>
<keyword evidence="1" id="KW-0812">Transmembrane</keyword>
<keyword evidence="3" id="KW-1185">Reference proteome</keyword>
<proteinExistence type="predicted"/>
<keyword evidence="1" id="KW-0472">Membrane</keyword>
<feature type="transmembrane region" description="Helical" evidence="1">
    <location>
        <begin position="79"/>
        <end position="107"/>
    </location>
</feature>
<comment type="caution">
    <text evidence="2">The sequence shown here is derived from an EMBL/GenBank/DDBJ whole genome shotgun (WGS) entry which is preliminary data.</text>
</comment>
<evidence type="ECO:0000256" key="1">
    <source>
        <dbReference type="SAM" id="Phobius"/>
    </source>
</evidence>
<reference evidence="2 3" key="1">
    <citation type="journal article" date="2017" name="Mycologia">
        <title>Bifiguratus adelaidae, gen. et sp. nov., a new member of Mucoromycotina in endophytic and soil-dwelling habitats.</title>
        <authorList>
            <person name="Torres-Cruz T.J."/>
            <person name="Billingsley Tobias T.L."/>
            <person name="Almatruk M."/>
            <person name="Hesse C."/>
            <person name="Kuske C.R."/>
            <person name="Desiro A."/>
            <person name="Benucci G.M."/>
            <person name="Bonito G."/>
            <person name="Stajich J.E."/>
            <person name="Dunlap C."/>
            <person name="Arnold A.E."/>
            <person name="Porras-Alfaro A."/>
        </authorList>
    </citation>
    <scope>NUCLEOTIDE SEQUENCE [LARGE SCALE GENOMIC DNA]</scope>
    <source>
        <strain evidence="2 3">AZ0501</strain>
    </source>
</reference>
<dbReference type="AlphaFoldDB" id="A0A261Y328"/>
<organism evidence="2 3">
    <name type="scientific">Bifiguratus adelaidae</name>
    <dbReference type="NCBI Taxonomy" id="1938954"/>
    <lineage>
        <taxon>Eukaryota</taxon>
        <taxon>Fungi</taxon>
        <taxon>Fungi incertae sedis</taxon>
        <taxon>Mucoromycota</taxon>
        <taxon>Mucoromycotina</taxon>
        <taxon>Endogonomycetes</taxon>
        <taxon>Endogonales</taxon>
        <taxon>Endogonales incertae sedis</taxon>
        <taxon>Bifiguratus</taxon>
    </lineage>
</organism>